<evidence type="ECO:0000313" key="4">
    <source>
        <dbReference type="Proteomes" id="UP001595698"/>
    </source>
</evidence>
<sequence length="371" mass="40108">MDDLAQIRALMSVRPPTPEVVAEGRARLTAAFQEPLRETVSREPVLPEPTVGRIRRAIRAARWTALGAGLLGVAATTAVVLSQGAPDPAPTRSVATLSAKDVFLAAANSTVRMPTTGKYWVRKAVNGRRLDSPDKRYRLVKTTAVESWVPRAPGGRAWTITQEQGTVPATPEDEKAWRAAGSPRSWTYPDRKVTLHAEPGERQAVWNDTGKPMTLLDTPMTPQALKALPTTPEGMRTYLEKVVADGYGAEPVNMNANVFQYGTQLVMDFPVSAEVRAAVYRMCAVLPGVKSLGTVTDPLGRTGQAVGFQEGAAARTRFVLDTTTGRLLASESANSYRGELIESYAAVSSLTWTDEEPDLPAKQSPQDRPAD</sequence>
<feature type="transmembrane region" description="Helical" evidence="2">
    <location>
        <begin position="63"/>
        <end position="82"/>
    </location>
</feature>
<evidence type="ECO:0000256" key="2">
    <source>
        <dbReference type="SAM" id="Phobius"/>
    </source>
</evidence>
<dbReference type="EMBL" id="JBHSBC010000021">
    <property type="protein sequence ID" value="MFC3982747.1"/>
    <property type="molecule type" value="Genomic_DNA"/>
</dbReference>
<organism evidence="3 4">
    <name type="scientific">Streptosporangium jomthongense</name>
    <dbReference type="NCBI Taxonomy" id="1193683"/>
    <lineage>
        <taxon>Bacteria</taxon>
        <taxon>Bacillati</taxon>
        <taxon>Actinomycetota</taxon>
        <taxon>Actinomycetes</taxon>
        <taxon>Streptosporangiales</taxon>
        <taxon>Streptosporangiaceae</taxon>
        <taxon>Streptosporangium</taxon>
    </lineage>
</organism>
<keyword evidence="2" id="KW-0812">Transmembrane</keyword>
<accession>A0ABV8F611</accession>
<gene>
    <name evidence="3" type="ORF">ACFOYY_21585</name>
</gene>
<keyword evidence="2" id="KW-1133">Transmembrane helix</keyword>
<evidence type="ECO:0000256" key="1">
    <source>
        <dbReference type="SAM" id="MobiDB-lite"/>
    </source>
</evidence>
<keyword evidence="4" id="KW-1185">Reference proteome</keyword>
<dbReference type="Proteomes" id="UP001595698">
    <property type="component" value="Unassembled WGS sequence"/>
</dbReference>
<proteinExistence type="predicted"/>
<name>A0ABV8F611_9ACTN</name>
<protein>
    <submittedName>
        <fullName evidence="3">CU044_5270 family protein</fullName>
    </submittedName>
</protein>
<reference evidence="4" key="1">
    <citation type="journal article" date="2019" name="Int. J. Syst. Evol. Microbiol.">
        <title>The Global Catalogue of Microorganisms (GCM) 10K type strain sequencing project: providing services to taxonomists for standard genome sequencing and annotation.</title>
        <authorList>
            <consortium name="The Broad Institute Genomics Platform"/>
            <consortium name="The Broad Institute Genome Sequencing Center for Infectious Disease"/>
            <person name="Wu L."/>
            <person name="Ma J."/>
        </authorList>
    </citation>
    <scope>NUCLEOTIDE SEQUENCE [LARGE SCALE GENOMIC DNA]</scope>
    <source>
        <strain evidence="4">TBRC 7912</strain>
    </source>
</reference>
<comment type="caution">
    <text evidence="3">The sequence shown here is derived from an EMBL/GenBank/DDBJ whole genome shotgun (WGS) entry which is preliminary data.</text>
</comment>
<keyword evidence="2" id="KW-0472">Membrane</keyword>
<dbReference type="RefSeq" id="WP_386191258.1">
    <property type="nucleotide sequence ID" value="NZ_JBHSBC010000021.1"/>
</dbReference>
<dbReference type="NCBIfam" id="NF038083">
    <property type="entry name" value="CU044_5270_fam"/>
    <property type="match status" value="1"/>
</dbReference>
<feature type="region of interest" description="Disordered" evidence="1">
    <location>
        <begin position="352"/>
        <end position="371"/>
    </location>
</feature>
<dbReference type="InterPro" id="IPR047789">
    <property type="entry name" value="CU044_5270-like"/>
</dbReference>
<evidence type="ECO:0000313" key="3">
    <source>
        <dbReference type="EMBL" id="MFC3982747.1"/>
    </source>
</evidence>